<dbReference type="RefSeq" id="WP_348945672.1">
    <property type="nucleotide sequence ID" value="NZ_CP157355.1"/>
</dbReference>
<keyword evidence="5" id="KW-0051">Antiviral defense</keyword>
<gene>
    <name evidence="7" type="ORF">ABHF33_03520</name>
</gene>
<dbReference type="InterPro" id="IPR054712">
    <property type="entry name" value="Cas3-like_dom"/>
</dbReference>
<sequence>MTANSQSTADVIDAMRTTLNQGIVQLHHDHHQTHSATRKQVSIGLVRMANIKPLIAVAQRLLSQAAPEQYRLHFCVYHSQHPLLVRSEMEKQLDAALNRNDENQLWQQATIQSALQYPEPNQVFIVFATAVAEVGRDHDYDWAIAEPSSMRSLIQLAGRIQRHRQRVPNSPNLLILNQNYKALKGDEVAYSMPGFESTKFKLASKDLNEILLPEQYQQISATPRIAPRRSLDAAHNLVDLEHKHLAARLFGRDQTAEHARLWWGWRLNGARNPSWCAELQRRMPFRKSGKDDAFVLLLDEEGETPQFNLRHEKTGS</sequence>
<accession>A0AAU7FCG5</accession>
<dbReference type="GO" id="GO:0051607">
    <property type="term" value="P:defense response to virus"/>
    <property type="evidence" value="ECO:0007669"/>
    <property type="project" value="UniProtKB-KW"/>
</dbReference>
<keyword evidence="1" id="KW-0547">Nucleotide-binding</keyword>
<keyword evidence="4" id="KW-0067">ATP-binding</keyword>
<name>A0AAU7FCG5_9NEIS</name>
<evidence type="ECO:0000256" key="5">
    <source>
        <dbReference type="ARBA" id="ARBA00023118"/>
    </source>
</evidence>
<evidence type="ECO:0000259" key="6">
    <source>
        <dbReference type="Pfam" id="PF22590"/>
    </source>
</evidence>
<dbReference type="EMBL" id="CP157355">
    <property type="protein sequence ID" value="XBM01373.1"/>
    <property type="molecule type" value="Genomic_DNA"/>
</dbReference>
<dbReference type="GO" id="GO:0005524">
    <property type="term" value="F:ATP binding"/>
    <property type="evidence" value="ECO:0007669"/>
    <property type="project" value="UniProtKB-KW"/>
</dbReference>
<dbReference type="GO" id="GO:0016787">
    <property type="term" value="F:hydrolase activity"/>
    <property type="evidence" value="ECO:0007669"/>
    <property type="project" value="UniProtKB-KW"/>
</dbReference>
<evidence type="ECO:0000256" key="4">
    <source>
        <dbReference type="ARBA" id="ARBA00022840"/>
    </source>
</evidence>
<dbReference type="InterPro" id="IPR027417">
    <property type="entry name" value="P-loop_NTPase"/>
</dbReference>
<dbReference type="Pfam" id="PF22590">
    <property type="entry name" value="Cas3-like_C_2"/>
    <property type="match status" value="1"/>
</dbReference>
<keyword evidence="2" id="KW-0378">Hydrolase</keyword>
<dbReference type="KEGG" id="cmav:ABHF33_03520"/>
<evidence type="ECO:0000313" key="7">
    <source>
        <dbReference type="EMBL" id="XBM01373.1"/>
    </source>
</evidence>
<dbReference type="AlphaFoldDB" id="A0AAU7FCG5"/>
<dbReference type="SUPFAM" id="SSF52540">
    <property type="entry name" value="P-loop containing nucleoside triphosphate hydrolases"/>
    <property type="match status" value="1"/>
</dbReference>
<evidence type="ECO:0000256" key="2">
    <source>
        <dbReference type="ARBA" id="ARBA00022801"/>
    </source>
</evidence>
<proteinExistence type="predicted"/>
<evidence type="ECO:0000256" key="1">
    <source>
        <dbReference type="ARBA" id="ARBA00022741"/>
    </source>
</evidence>
<reference evidence="7" key="1">
    <citation type="submission" date="2024-05" db="EMBL/GenBank/DDBJ databases">
        <authorList>
            <person name="Yang L."/>
            <person name="Pan L."/>
        </authorList>
    </citation>
    <scope>NUCLEOTIDE SEQUENCE</scope>
    <source>
        <strain evidence="7">FCG-7</strain>
    </source>
</reference>
<protein>
    <recommendedName>
        <fullName evidence="6">CRISPR-associated nuclease/helicase Cas3 domain-containing protein</fullName>
    </recommendedName>
</protein>
<organism evidence="7">
    <name type="scientific">Chitinibacter mangrovi</name>
    <dbReference type="NCBI Taxonomy" id="3153927"/>
    <lineage>
        <taxon>Bacteria</taxon>
        <taxon>Pseudomonadati</taxon>
        <taxon>Pseudomonadota</taxon>
        <taxon>Betaproteobacteria</taxon>
        <taxon>Neisseriales</taxon>
        <taxon>Chitinibacteraceae</taxon>
        <taxon>Chitinibacter</taxon>
    </lineage>
</organism>
<feature type="domain" description="CRISPR-associated nuclease/helicase Cas3" evidence="6">
    <location>
        <begin position="41"/>
        <end position="165"/>
    </location>
</feature>
<evidence type="ECO:0000256" key="3">
    <source>
        <dbReference type="ARBA" id="ARBA00022806"/>
    </source>
</evidence>
<dbReference type="GO" id="GO:0004386">
    <property type="term" value="F:helicase activity"/>
    <property type="evidence" value="ECO:0007669"/>
    <property type="project" value="UniProtKB-KW"/>
</dbReference>
<keyword evidence="3" id="KW-0347">Helicase</keyword>